<dbReference type="AlphaFoldDB" id="A0A6C0AIZ2"/>
<name>A0A6C0AIZ2_9ZZZZ</name>
<evidence type="ECO:0000256" key="1">
    <source>
        <dbReference type="SAM" id="MobiDB-lite"/>
    </source>
</evidence>
<evidence type="ECO:0000256" key="2">
    <source>
        <dbReference type="SAM" id="Phobius"/>
    </source>
</evidence>
<sequence>MKANVDTAVAALLLLISIVFLVQRRVGYLAVWLLLVTVVIGYGVRMPLTLAATIGIATVAAVVLLSSQALREGYENPNESKDKKESSKEDKKVDSEPKPHSPSKGDKTEDNNMDVHLDAGTTVLHAFQKLNPEQVLQMRDDTKELMETQQQLMETLSSLGPQVKQGAELINSFKGMFGGNLTEVLKQ</sequence>
<protein>
    <submittedName>
        <fullName evidence="3">Uncharacterized protein</fullName>
    </submittedName>
</protein>
<keyword evidence="2" id="KW-0812">Transmembrane</keyword>
<feature type="region of interest" description="Disordered" evidence="1">
    <location>
        <begin position="74"/>
        <end position="113"/>
    </location>
</feature>
<feature type="transmembrane region" description="Helical" evidence="2">
    <location>
        <begin position="6"/>
        <end position="22"/>
    </location>
</feature>
<organism evidence="3">
    <name type="scientific">viral metagenome</name>
    <dbReference type="NCBI Taxonomy" id="1070528"/>
    <lineage>
        <taxon>unclassified sequences</taxon>
        <taxon>metagenomes</taxon>
        <taxon>organismal metagenomes</taxon>
    </lineage>
</organism>
<accession>A0A6C0AIZ2</accession>
<keyword evidence="2" id="KW-1133">Transmembrane helix</keyword>
<dbReference type="EMBL" id="MN740652">
    <property type="protein sequence ID" value="QHS79787.1"/>
    <property type="molecule type" value="Genomic_DNA"/>
</dbReference>
<feature type="transmembrane region" description="Helical" evidence="2">
    <location>
        <begin position="27"/>
        <end position="44"/>
    </location>
</feature>
<evidence type="ECO:0000313" key="3">
    <source>
        <dbReference type="EMBL" id="QHS79787.1"/>
    </source>
</evidence>
<feature type="transmembrane region" description="Helical" evidence="2">
    <location>
        <begin position="50"/>
        <end position="70"/>
    </location>
</feature>
<keyword evidence="2" id="KW-0472">Membrane</keyword>
<reference evidence="3" key="1">
    <citation type="journal article" date="2020" name="Nature">
        <title>Giant virus diversity and host interactions through global metagenomics.</title>
        <authorList>
            <person name="Schulz F."/>
            <person name="Roux S."/>
            <person name="Paez-Espino D."/>
            <person name="Jungbluth S."/>
            <person name="Walsh D.A."/>
            <person name="Denef V.J."/>
            <person name="McMahon K.D."/>
            <person name="Konstantinidis K.T."/>
            <person name="Eloe-Fadrosh E.A."/>
            <person name="Kyrpides N.C."/>
            <person name="Woyke T."/>
        </authorList>
    </citation>
    <scope>NUCLEOTIDE SEQUENCE</scope>
    <source>
        <strain evidence="3">GVMAG-S-1035303-20</strain>
    </source>
</reference>
<proteinExistence type="predicted"/>